<dbReference type="SMART" id="SM00980">
    <property type="entry name" value="THAP"/>
    <property type="match status" value="1"/>
</dbReference>
<dbReference type="Pfam" id="PF05485">
    <property type="entry name" value="THAP"/>
    <property type="match status" value="1"/>
</dbReference>
<dbReference type="InterPro" id="IPR038441">
    <property type="entry name" value="THAP_Znf_sf"/>
</dbReference>
<organism evidence="9 10">
    <name type="scientific">Hypsibius exemplaris</name>
    <name type="common">Freshwater tardigrade</name>
    <dbReference type="NCBI Taxonomy" id="2072580"/>
    <lineage>
        <taxon>Eukaryota</taxon>
        <taxon>Metazoa</taxon>
        <taxon>Ecdysozoa</taxon>
        <taxon>Tardigrada</taxon>
        <taxon>Eutardigrada</taxon>
        <taxon>Parachela</taxon>
        <taxon>Hypsibioidea</taxon>
        <taxon>Hypsibiidae</taxon>
        <taxon>Hypsibius</taxon>
    </lineage>
</organism>
<evidence type="ECO:0000259" key="8">
    <source>
        <dbReference type="PROSITE" id="PS50950"/>
    </source>
</evidence>
<proteinExistence type="predicted"/>
<dbReference type="GO" id="GO:0008270">
    <property type="term" value="F:zinc ion binding"/>
    <property type="evidence" value="ECO:0007669"/>
    <property type="project" value="UniProtKB-KW"/>
</dbReference>
<gene>
    <name evidence="9" type="ORF">BV898_12553</name>
</gene>
<sequence>MPSQCVAWNCSTRRTGDESDDQTITFHSFPTNQPELLQQWLKVMGETLWKPQRGSVLCSKHFDRSSFLQNYATPRLKQGAVPVHCQQRPNAGSQLLNLDEHAARVVDGDAKRGRKRKIIRRYDPEEEIANLRLMLEDERIKRRELEQEIYRMRQEKSEMNAKMSKLEASKCKPNIPQSLIPILVDAMAKNVDPLKKPDLNRAKRPVATSKAAPSRAGTTKPATATTTAPKLMLQLPEQILDTNSSKSVSFMVPVSANASAIGTNEDGGTIAEAPIVDVSQGGVILLDV</sequence>
<keyword evidence="6" id="KW-0175">Coiled coil</keyword>
<evidence type="ECO:0000256" key="7">
    <source>
        <dbReference type="SAM" id="MobiDB-lite"/>
    </source>
</evidence>
<keyword evidence="3" id="KW-0862">Zinc</keyword>
<dbReference type="GO" id="GO:0003677">
    <property type="term" value="F:DNA binding"/>
    <property type="evidence" value="ECO:0007669"/>
    <property type="project" value="UniProtKB-UniRule"/>
</dbReference>
<accession>A0A1W0WDF3</accession>
<feature type="coiled-coil region" evidence="6">
    <location>
        <begin position="128"/>
        <end position="169"/>
    </location>
</feature>
<keyword evidence="4 5" id="KW-0238">DNA-binding</keyword>
<dbReference type="InterPro" id="IPR006612">
    <property type="entry name" value="THAP_Znf"/>
</dbReference>
<feature type="compositionally biased region" description="Low complexity" evidence="7">
    <location>
        <begin position="218"/>
        <end position="229"/>
    </location>
</feature>
<reference evidence="10" key="1">
    <citation type="submission" date="2017-01" db="EMBL/GenBank/DDBJ databases">
        <title>Comparative genomics of anhydrobiosis in the tardigrade Hypsibius dujardini.</title>
        <authorList>
            <person name="Yoshida Y."/>
            <person name="Koutsovoulos G."/>
            <person name="Laetsch D."/>
            <person name="Stevens L."/>
            <person name="Kumar S."/>
            <person name="Horikawa D."/>
            <person name="Ishino K."/>
            <person name="Komine S."/>
            <person name="Tomita M."/>
            <person name="Blaxter M."/>
            <person name="Arakawa K."/>
        </authorList>
    </citation>
    <scope>NUCLEOTIDE SEQUENCE [LARGE SCALE GENOMIC DNA]</scope>
    <source>
        <strain evidence="10">Z151</strain>
    </source>
</reference>
<dbReference type="EMBL" id="MTYJ01000128">
    <property type="protein sequence ID" value="OQV13230.1"/>
    <property type="molecule type" value="Genomic_DNA"/>
</dbReference>
<dbReference type="Gene3D" id="6.20.210.20">
    <property type="entry name" value="THAP domain"/>
    <property type="match status" value="1"/>
</dbReference>
<evidence type="ECO:0000256" key="6">
    <source>
        <dbReference type="SAM" id="Coils"/>
    </source>
</evidence>
<dbReference type="PROSITE" id="PS50950">
    <property type="entry name" value="ZF_THAP"/>
    <property type="match status" value="1"/>
</dbReference>
<evidence type="ECO:0000313" key="10">
    <source>
        <dbReference type="Proteomes" id="UP000192578"/>
    </source>
</evidence>
<keyword evidence="10" id="KW-1185">Reference proteome</keyword>
<feature type="region of interest" description="Disordered" evidence="7">
    <location>
        <begin position="195"/>
        <end position="229"/>
    </location>
</feature>
<feature type="domain" description="THAP-type" evidence="8">
    <location>
        <begin position="1"/>
        <end position="85"/>
    </location>
</feature>
<keyword evidence="2 5" id="KW-0863">Zinc-finger</keyword>
<name>A0A1W0WDF3_HYPEX</name>
<evidence type="ECO:0000313" key="9">
    <source>
        <dbReference type="EMBL" id="OQV13230.1"/>
    </source>
</evidence>
<evidence type="ECO:0000256" key="3">
    <source>
        <dbReference type="ARBA" id="ARBA00022833"/>
    </source>
</evidence>
<evidence type="ECO:0000256" key="1">
    <source>
        <dbReference type="ARBA" id="ARBA00022723"/>
    </source>
</evidence>
<keyword evidence="1" id="KW-0479">Metal-binding</keyword>
<dbReference type="OrthoDB" id="5982876at2759"/>
<evidence type="ECO:0000256" key="2">
    <source>
        <dbReference type="ARBA" id="ARBA00022771"/>
    </source>
</evidence>
<comment type="caution">
    <text evidence="9">The sequence shown here is derived from an EMBL/GenBank/DDBJ whole genome shotgun (WGS) entry which is preliminary data.</text>
</comment>
<dbReference type="SUPFAM" id="SSF57716">
    <property type="entry name" value="Glucocorticoid receptor-like (DNA-binding domain)"/>
    <property type="match status" value="1"/>
</dbReference>
<dbReference type="AlphaFoldDB" id="A0A1W0WDF3"/>
<evidence type="ECO:0000256" key="4">
    <source>
        <dbReference type="ARBA" id="ARBA00023125"/>
    </source>
</evidence>
<dbReference type="PANTHER" id="PTHR46927">
    <property type="entry name" value="AGAP005574-PA"/>
    <property type="match status" value="1"/>
</dbReference>
<dbReference type="PANTHER" id="PTHR46927:SF3">
    <property type="entry name" value="THAP-TYPE DOMAIN-CONTAINING PROTEIN"/>
    <property type="match status" value="1"/>
</dbReference>
<protein>
    <recommendedName>
        <fullName evidence="8">THAP-type domain-containing protein</fullName>
    </recommendedName>
</protein>
<dbReference type="Proteomes" id="UP000192578">
    <property type="component" value="Unassembled WGS sequence"/>
</dbReference>
<evidence type="ECO:0000256" key="5">
    <source>
        <dbReference type="PROSITE-ProRule" id="PRU00309"/>
    </source>
</evidence>
<dbReference type="InterPro" id="IPR052224">
    <property type="entry name" value="THAP_domain_protein"/>
</dbReference>
<dbReference type="SMART" id="SM00692">
    <property type="entry name" value="DM3"/>
    <property type="match status" value="1"/>
</dbReference>